<feature type="domain" description="UmuC" evidence="3">
    <location>
        <begin position="24"/>
        <end position="118"/>
    </location>
</feature>
<dbReference type="PANTHER" id="PTHR35369">
    <property type="entry name" value="BLR3025 PROTEIN-RELATED"/>
    <property type="match status" value="1"/>
</dbReference>
<dbReference type="EMBL" id="JACYTR010000020">
    <property type="protein sequence ID" value="MBD8526328.1"/>
    <property type="molecule type" value="Genomic_DNA"/>
</dbReference>
<feature type="coiled-coil region" evidence="2">
    <location>
        <begin position="55"/>
        <end position="82"/>
    </location>
</feature>
<comment type="caution">
    <text evidence="4">The sequence shown here is derived from an EMBL/GenBank/DDBJ whole genome shotgun (WGS) entry which is preliminary data.</text>
</comment>
<name>A0AAW3ZKS2_9GAMM</name>
<gene>
    <name evidence="4" type="ORF">IFO71_11330</name>
</gene>
<proteinExistence type="predicted"/>
<evidence type="ECO:0000313" key="5">
    <source>
        <dbReference type="Proteomes" id="UP000613768"/>
    </source>
</evidence>
<dbReference type="Proteomes" id="UP000613768">
    <property type="component" value="Unassembled WGS sequence"/>
</dbReference>
<evidence type="ECO:0000256" key="1">
    <source>
        <dbReference type="ARBA" id="ARBA00022763"/>
    </source>
</evidence>
<evidence type="ECO:0000256" key="2">
    <source>
        <dbReference type="SAM" id="Coils"/>
    </source>
</evidence>
<keyword evidence="2" id="KW-0175">Coiled coil</keyword>
<dbReference type="InterPro" id="IPR001126">
    <property type="entry name" value="UmuC"/>
</dbReference>
<dbReference type="CDD" id="cd03468">
    <property type="entry name" value="PolY_like"/>
    <property type="match status" value="1"/>
</dbReference>
<dbReference type="PANTHER" id="PTHR35369:SF2">
    <property type="entry name" value="BLR3025 PROTEIN"/>
    <property type="match status" value="1"/>
</dbReference>
<dbReference type="RefSeq" id="WP_192029748.1">
    <property type="nucleotide sequence ID" value="NZ_JACYTR010000020.1"/>
</dbReference>
<protein>
    <submittedName>
        <fullName evidence="4">DNA polymerase Y family protein</fullName>
    </submittedName>
</protein>
<keyword evidence="1" id="KW-0227">DNA damage</keyword>
<keyword evidence="5" id="KW-1185">Reference proteome</keyword>
<reference evidence="4 5" key="1">
    <citation type="submission" date="2020-09" db="EMBL/GenBank/DDBJ databases">
        <title>Pseudoxanthomonas sp. CAU 1598 isolated from sand of Yaerae Beach.</title>
        <authorList>
            <person name="Kim W."/>
        </authorList>
    </citation>
    <scope>NUCLEOTIDE SEQUENCE [LARGE SCALE GENOMIC DNA]</scope>
    <source>
        <strain evidence="4 5">CAU 1598</strain>
    </source>
</reference>
<dbReference type="GO" id="GO:0006281">
    <property type="term" value="P:DNA repair"/>
    <property type="evidence" value="ECO:0007669"/>
    <property type="project" value="InterPro"/>
</dbReference>
<dbReference type="SUPFAM" id="SSF56672">
    <property type="entry name" value="DNA/RNA polymerases"/>
    <property type="match status" value="1"/>
</dbReference>
<dbReference type="InterPro" id="IPR043502">
    <property type="entry name" value="DNA/RNA_pol_sf"/>
</dbReference>
<dbReference type="InterPro" id="IPR050356">
    <property type="entry name" value="SulA_CellDiv_inhibitor"/>
</dbReference>
<accession>A0AAW3ZKS2</accession>
<evidence type="ECO:0000259" key="3">
    <source>
        <dbReference type="Pfam" id="PF00817"/>
    </source>
</evidence>
<dbReference type="AlphaFoldDB" id="A0AAW3ZKS2"/>
<dbReference type="Pfam" id="PF00817">
    <property type="entry name" value="IMS"/>
    <property type="match status" value="1"/>
</dbReference>
<sequence>MLWAAITLPQLPLEVAFSTPPELPRAVIDGPSQRPVVLLPCRKARKLGVRSGHTLAEARALAAQLEVQKRQIKAEVDRLSTLAAWAYGFSSQVVLRGPDALLLEVGASLNLFGGWPRLRTMLVEGLRALEHAHCLAVAPTPLGAERMAQAGLDVALSSPEQLRNALTDLPITHTGLDDKLQHKLHSVGWRKLGELMRAPRPELGRRFGPELGVWLDRLLGQRPDPKTLYRPPDRFDRLIEFDGQIESLEGLGFPLQRLCRELAAYLNARDGGVLEFMLLCGHDDMPATPIQIGLRQPQRDAQALFEAARGKLERSPLPGPLRSLSLHAEHLPPFVPERRDLFDPLPRGELDWNALSERLQARLGQEAIRYLNINPDHRPERAWRLSAQTECYEKEPTADRTTPPRPLWLLSRPLPLRHSILRTVEDVERIETGWWDGDDMRRDYVIAELDNGQLAWLYREAGSQGPWMLQGWFG</sequence>
<organism evidence="4 5">
    <name type="scientific">Pseudomarimonas arenosa</name>
    <dbReference type="NCBI Taxonomy" id="2774145"/>
    <lineage>
        <taxon>Bacteria</taxon>
        <taxon>Pseudomonadati</taxon>
        <taxon>Pseudomonadota</taxon>
        <taxon>Gammaproteobacteria</taxon>
        <taxon>Lysobacterales</taxon>
        <taxon>Lysobacteraceae</taxon>
        <taxon>Pseudomarimonas</taxon>
    </lineage>
</organism>
<evidence type="ECO:0000313" key="4">
    <source>
        <dbReference type="EMBL" id="MBD8526328.1"/>
    </source>
</evidence>